<dbReference type="GO" id="GO:0004029">
    <property type="term" value="F:aldehyde dehydrogenase (NAD+) activity"/>
    <property type="evidence" value="ECO:0007669"/>
    <property type="project" value="TreeGrafter"/>
</dbReference>
<protein>
    <submittedName>
        <fullName evidence="2">NAD-dependent epimerase/dehydratase family protein</fullName>
    </submittedName>
</protein>
<dbReference type="Gene3D" id="3.40.50.720">
    <property type="entry name" value="NAD(P)-binding Rossmann-like Domain"/>
    <property type="match status" value="1"/>
</dbReference>
<gene>
    <name evidence="2" type="ORF">FPZ24_00765</name>
</gene>
<sequence length="312" mass="33858">MRRRTMKTALVLGASGGVGGETARALIAHSWSVRGLTRTPRQGEGIDWIVGDAMDRDAVLAAAKGVDAIVHAVNPPGYRDWEKLVMPMLANSIAAAQANDARLALPGTIYNFDPATSPVIAPDNPQRPMTNKGAIRVEMERAIEASGVKAVILRAGDFFGPRPGNSWLSQGMVTPGKPVGRVMVPGRKGVGHAWAYLPDVGEAFARLLDKGDDLPRFVRYHFAGDWDADGTSFAASIGHALDRTVKTWRMPWAVLPLIGLFNPTMREMVEMRPFWENPVRLDNRSLVEAIGVEPHTPLDEAMRTTLAALGCH</sequence>
<dbReference type="GO" id="GO:0005737">
    <property type="term" value="C:cytoplasm"/>
    <property type="evidence" value="ECO:0007669"/>
    <property type="project" value="TreeGrafter"/>
</dbReference>
<dbReference type="Proteomes" id="UP000315673">
    <property type="component" value="Chromosome"/>
</dbReference>
<dbReference type="PANTHER" id="PTHR48079">
    <property type="entry name" value="PROTEIN YEEZ"/>
    <property type="match status" value="1"/>
</dbReference>
<dbReference type="InterPro" id="IPR016040">
    <property type="entry name" value="NAD(P)-bd_dom"/>
</dbReference>
<evidence type="ECO:0000313" key="3">
    <source>
        <dbReference type="Proteomes" id="UP000315673"/>
    </source>
</evidence>
<reference evidence="2 3" key="1">
    <citation type="submission" date="2019-07" db="EMBL/GenBank/DDBJ databases">
        <title>Full genome sequence of Sphingomonas sp. 4R-6-7(HKS19).</title>
        <authorList>
            <person name="Im W.-T."/>
        </authorList>
    </citation>
    <scope>NUCLEOTIDE SEQUENCE [LARGE SCALE GENOMIC DNA]</scope>
    <source>
        <strain evidence="2 3">HKS19</strain>
    </source>
</reference>
<dbReference type="AlphaFoldDB" id="A0A5B8LDP0"/>
<organism evidence="2 3">
    <name type="scientific">Sphingomonas panacisoli</name>
    <dbReference type="NCBI Taxonomy" id="1813879"/>
    <lineage>
        <taxon>Bacteria</taxon>
        <taxon>Pseudomonadati</taxon>
        <taxon>Pseudomonadota</taxon>
        <taxon>Alphaproteobacteria</taxon>
        <taxon>Sphingomonadales</taxon>
        <taxon>Sphingomonadaceae</taxon>
        <taxon>Sphingomonas</taxon>
    </lineage>
</organism>
<name>A0A5B8LDP0_9SPHN</name>
<feature type="domain" description="NAD(P)-binding" evidence="1">
    <location>
        <begin position="13"/>
        <end position="158"/>
    </location>
</feature>
<dbReference type="PANTHER" id="PTHR48079:SF6">
    <property type="entry name" value="NAD(P)-BINDING DOMAIN-CONTAINING PROTEIN-RELATED"/>
    <property type="match status" value="1"/>
</dbReference>
<proteinExistence type="predicted"/>
<dbReference type="InterPro" id="IPR051783">
    <property type="entry name" value="NAD(P)-dependent_oxidoreduct"/>
</dbReference>
<dbReference type="OrthoDB" id="7170465at2"/>
<dbReference type="InterPro" id="IPR036291">
    <property type="entry name" value="NAD(P)-bd_dom_sf"/>
</dbReference>
<dbReference type="KEGG" id="spai:FPZ24_00765"/>
<dbReference type="Pfam" id="PF13460">
    <property type="entry name" value="NAD_binding_10"/>
    <property type="match status" value="1"/>
</dbReference>
<evidence type="ECO:0000259" key="1">
    <source>
        <dbReference type="Pfam" id="PF13460"/>
    </source>
</evidence>
<keyword evidence="3" id="KW-1185">Reference proteome</keyword>
<dbReference type="SUPFAM" id="SSF51735">
    <property type="entry name" value="NAD(P)-binding Rossmann-fold domains"/>
    <property type="match status" value="1"/>
</dbReference>
<dbReference type="EMBL" id="CP042306">
    <property type="protein sequence ID" value="QDZ06183.1"/>
    <property type="molecule type" value="Genomic_DNA"/>
</dbReference>
<accession>A0A5B8LDP0</accession>
<evidence type="ECO:0000313" key="2">
    <source>
        <dbReference type="EMBL" id="QDZ06183.1"/>
    </source>
</evidence>